<reference evidence="2" key="1">
    <citation type="journal article" date="2019" name="BMC Genomics">
        <title>A new reference genome for Sorghum bicolor reveals high levels of sequence similarity between sweet and grain genotypes: implications for the genetics of sugar metabolism.</title>
        <authorList>
            <person name="Cooper E.A."/>
            <person name="Brenton Z.W."/>
            <person name="Flinn B.S."/>
            <person name="Jenkins J."/>
            <person name="Shu S."/>
            <person name="Flowers D."/>
            <person name="Luo F."/>
            <person name="Wang Y."/>
            <person name="Xia P."/>
            <person name="Barry K."/>
            <person name="Daum C."/>
            <person name="Lipzen A."/>
            <person name="Yoshinaga Y."/>
            <person name="Schmutz J."/>
            <person name="Saski C."/>
            <person name="Vermerris W."/>
            <person name="Kresovich S."/>
        </authorList>
    </citation>
    <scope>NUCLEOTIDE SEQUENCE</scope>
</reference>
<dbReference type="Proteomes" id="UP000807115">
    <property type="component" value="Chromosome 6"/>
</dbReference>
<dbReference type="AlphaFoldDB" id="A0A921UCJ7"/>
<dbReference type="EMBL" id="CM027685">
    <property type="protein sequence ID" value="KAG0526528.1"/>
    <property type="molecule type" value="Genomic_DNA"/>
</dbReference>
<keyword evidence="1" id="KW-1133">Transmembrane helix</keyword>
<comment type="caution">
    <text evidence="2">The sequence shown here is derived from an EMBL/GenBank/DDBJ whole genome shotgun (WGS) entry which is preliminary data.</text>
</comment>
<sequence length="74" mass="8010">MSAARPASAPQICPDRPRNFDVHPSCAPGRAVTLHVYCSCSGPVVLLVILLVLSAIASRDSLLIHERFPSRLLF</sequence>
<name>A0A921UCJ7_SORBI</name>
<proteinExistence type="predicted"/>
<protein>
    <submittedName>
        <fullName evidence="2">Uncharacterized protein</fullName>
    </submittedName>
</protein>
<gene>
    <name evidence="2" type="ORF">BDA96_06G153400</name>
</gene>
<evidence type="ECO:0000256" key="1">
    <source>
        <dbReference type="SAM" id="Phobius"/>
    </source>
</evidence>
<evidence type="ECO:0000313" key="3">
    <source>
        <dbReference type="Proteomes" id="UP000807115"/>
    </source>
</evidence>
<keyword evidence="1" id="KW-0812">Transmembrane</keyword>
<accession>A0A921UCJ7</accession>
<keyword evidence="1" id="KW-0472">Membrane</keyword>
<reference evidence="2" key="2">
    <citation type="submission" date="2020-10" db="EMBL/GenBank/DDBJ databases">
        <authorList>
            <person name="Cooper E.A."/>
            <person name="Brenton Z.W."/>
            <person name="Flinn B.S."/>
            <person name="Jenkins J."/>
            <person name="Shu S."/>
            <person name="Flowers D."/>
            <person name="Luo F."/>
            <person name="Wang Y."/>
            <person name="Xia P."/>
            <person name="Barry K."/>
            <person name="Daum C."/>
            <person name="Lipzen A."/>
            <person name="Yoshinaga Y."/>
            <person name="Schmutz J."/>
            <person name="Saski C."/>
            <person name="Vermerris W."/>
            <person name="Kresovich S."/>
        </authorList>
    </citation>
    <scope>NUCLEOTIDE SEQUENCE</scope>
</reference>
<feature type="transmembrane region" description="Helical" evidence="1">
    <location>
        <begin position="34"/>
        <end position="57"/>
    </location>
</feature>
<evidence type="ECO:0000313" key="2">
    <source>
        <dbReference type="EMBL" id="KAG0526528.1"/>
    </source>
</evidence>
<organism evidence="2 3">
    <name type="scientific">Sorghum bicolor</name>
    <name type="common">Sorghum</name>
    <name type="synonym">Sorghum vulgare</name>
    <dbReference type="NCBI Taxonomy" id="4558"/>
    <lineage>
        <taxon>Eukaryota</taxon>
        <taxon>Viridiplantae</taxon>
        <taxon>Streptophyta</taxon>
        <taxon>Embryophyta</taxon>
        <taxon>Tracheophyta</taxon>
        <taxon>Spermatophyta</taxon>
        <taxon>Magnoliopsida</taxon>
        <taxon>Liliopsida</taxon>
        <taxon>Poales</taxon>
        <taxon>Poaceae</taxon>
        <taxon>PACMAD clade</taxon>
        <taxon>Panicoideae</taxon>
        <taxon>Andropogonodae</taxon>
        <taxon>Andropogoneae</taxon>
        <taxon>Sorghinae</taxon>
        <taxon>Sorghum</taxon>
    </lineage>
</organism>